<feature type="compositionally biased region" description="Basic and acidic residues" evidence="1">
    <location>
        <begin position="133"/>
        <end position="146"/>
    </location>
</feature>
<dbReference type="WBParaSite" id="maker-PairedContig_1613-snap-gene-0.19-mRNA-1">
    <property type="protein sequence ID" value="maker-PairedContig_1613-snap-gene-0.19-mRNA-1"/>
    <property type="gene ID" value="maker-PairedContig_1613-snap-gene-0.19"/>
</dbReference>
<organism evidence="3">
    <name type="scientific">Wuchereria bancrofti</name>
    <dbReference type="NCBI Taxonomy" id="6293"/>
    <lineage>
        <taxon>Eukaryota</taxon>
        <taxon>Metazoa</taxon>
        <taxon>Ecdysozoa</taxon>
        <taxon>Nematoda</taxon>
        <taxon>Chromadorea</taxon>
        <taxon>Rhabditida</taxon>
        <taxon>Spirurina</taxon>
        <taxon>Spiruromorpha</taxon>
        <taxon>Filarioidea</taxon>
        <taxon>Onchocercidae</taxon>
        <taxon>Wuchereria</taxon>
    </lineage>
</organism>
<reference evidence="3" key="1">
    <citation type="submission" date="2016-11" db="UniProtKB">
        <authorList>
            <consortium name="WormBaseParasite"/>
        </authorList>
    </citation>
    <scope>IDENTIFICATION</scope>
    <source>
        <strain evidence="3">pt0022</strain>
    </source>
</reference>
<evidence type="ECO:0000256" key="2">
    <source>
        <dbReference type="SAM" id="Phobius"/>
    </source>
</evidence>
<keyword evidence="2" id="KW-0812">Transmembrane</keyword>
<keyword evidence="2" id="KW-1133">Transmembrane helix</keyword>
<dbReference type="AlphaFoldDB" id="A0A1I8EDN6"/>
<name>A0A1I8EDN6_WUCBA</name>
<feature type="transmembrane region" description="Helical" evidence="2">
    <location>
        <begin position="41"/>
        <end position="63"/>
    </location>
</feature>
<proteinExistence type="predicted"/>
<accession>A0A1I8EDN6</accession>
<feature type="region of interest" description="Disordered" evidence="1">
    <location>
        <begin position="122"/>
        <end position="146"/>
    </location>
</feature>
<sequence length="146" mass="17089">MEHERLYENKLLACPSSKYEYREHRSKNCLDKIVKMRIKRFLAITIPMLCFCICMLRFCYVARKQNKPEKVKCSEETSRVILSASARLPNSVNKAKSKSGTSQHFVTDRICPEVDDRLRNYLDRPGSGRLTKTKNDRLTSKQDNRL</sequence>
<keyword evidence="2" id="KW-0472">Membrane</keyword>
<protein>
    <submittedName>
        <fullName evidence="3">Uncharacterized protein</fullName>
    </submittedName>
</protein>
<evidence type="ECO:0000256" key="1">
    <source>
        <dbReference type="SAM" id="MobiDB-lite"/>
    </source>
</evidence>
<evidence type="ECO:0000313" key="3">
    <source>
        <dbReference type="WBParaSite" id="maker-PairedContig_1613-snap-gene-0.19-mRNA-1"/>
    </source>
</evidence>